<sequence length="39" mass="4317">MNPYKEDGPRARLSFDRAYCKRCTGPPSVNDGYIRGPGA</sequence>
<reference evidence="1 2" key="1">
    <citation type="submission" date="2008-03" db="EMBL/GenBank/DDBJ databases">
        <title>Sequencing of the draft genome and assembly of Burkholderia ambifaria MEX-5.</title>
        <authorList>
            <consortium name="US DOE Joint Genome Institute (JGI-PGF)"/>
            <person name="Copeland A."/>
            <person name="Lucas S."/>
            <person name="Lapidus A."/>
            <person name="Glavina del Rio T."/>
            <person name="Dalin E."/>
            <person name="Tice H."/>
            <person name="Bruce D."/>
            <person name="Goodwin L."/>
            <person name="Pitluck S."/>
            <person name="Larimer F."/>
            <person name="Land M.L."/>
            <person name="Hauser L."/>
            <person name="Tiedje J."/>
            <person name="Richardson P."/>
        </authorList>
    </citation>
    <scope>NUCLEOTIDE SEQUENCE [LARGE SCALE GENOMIC DNA]</scope>
    <source>
        <strain evidence="1 2">MEX-5</strain>
    </source>
</reference>
<dbReference type="Proteomes" id="UP000004814">
    <property type="component" value="Unassembled WGS sequence"/>
</dbReference>
<gene>
    <name evidence="1" type="ORF">BamMEX5DRAFT_0101</name>
</gene>
<accession>B1SX28</accession>
<evidence type="ECO:0000313" key="2">
    <source>
        <dbReference type="Proteomes" id="UP000004814"/>
    </source>
</evidence>
<evidence type="ECO:0000313" key="1">
    <source>
        <dbReference type="EMBL" id="EDT44086.1"/>
    </source>
</evidence>
<dbReference type="AlphaFoldDB" id="B1SX28"/>
<comment type="caution">
    <text evidence="1">The sequence shown here is derived from an EMBL/GenBank/DDBJ whole genome shotgun (WGS) entry which is preliminary data.</text>
</comment>
<protein>
    <submittedName>
        <fullName evidence="1">Uncharacterized protein</fullName>
    </submittedName>
</protein>
<dbReference type="PATRIC" id="fig|396597.7.peg.8372"/>
<organism evidence="1 2">
    <name type="scientific">Burkholderia ambifaria MEX-5</name>
    <dbReference type="NCBI Taxonomy" id="396597"/>
    <lineage>
        <taxon>Bacteria</taxon>
        <taxon>Pseudomonadati</taxon>
        <taxon>Pseudomonadota</taxon>
        <taxon>Betaproteobacteria</taxon>
        <taxon>Burkholderiales</taxon>
        <taxon>Burkholderiaceae</taxon>
        <taxon>Burkholderia</taxon>
        <taxon>Burkholderia cepacia complex</taxon>
    </lineage>
</organism>
<dbReference type="EMBL" id="ABLK01000002">
    <property type="protein sequence ID" value="EDT44086.1"/>
    <property type="molecule type" value="Genomic_DNA"/>
</dbReference>
<name>B1SX28_9BURK</name>
<proteinExistence type="predicted"/>